<gene>
    <name evidence="3" type="ORF">rCG_24170</name>
</gene>
<dbReference type="EMBL" id="CH474032">
    <property type="protein sequence ID" value="EDL93879.1"/>
    <property type="molecule type" value="Genomic_DNA"/>
</dbReference>
<proteinExistence type="predicted"/>
<name>A6KAH2_RAT</name>
<dbReference type="AlphaFoldDB" id="A6KAH2"/>
<accession>A6KAH2</accession>
<dbReference type="EMBL" id="CH474032">
    <property type="protein sequence ID" value="EDL93880.1"/>
    <property type="molecule type" value="Genomic_DNA"/>
</dbReference>
<evidence type="ECO:0000313" key="2">
    <source>
        <dbReference type="EMBL" id="EDL93879.1"/>
    </source>
</evidence>
<dbReference type="Proteomes" id="UP000234681">
    <property type="component" value="Chromosome 17"/>
</dbReference>
<evidence type="ECO:0000313" key="4">
    <source>
        <dbReference type="Proteomes" id="UP000234681"/>
    </source>
</evidence>
<reference evidence="4" key="3">
    <citation type="submission" date="2005-09" db="EMBL/GenBank/DDBJ databases">
        <authorList>
            <person name="Mural R.J."/>
            <person name="Li P.W."/>
            <person name="Adams M.D."/>
            <person name="Amanatides P.G."/>
            <person name="Baden-Tillson H."/>
            <person name="Barnstead M."/>
            <person name="Chin S.H."/>
            <person name="Dew I."/>
            <person name="Evans C.A."/>
            <person name="Ferriera S."/>
            <person name="Flanigan M."/>
            <person name="Fosler C."/>
            <person name="Glodek A."/>
            <person name="Gu Z."/>
            <person name="Holt R.A."/>
            <person name="Jennings D."/>
            <person name="Kraft C.L."/>
            <person name="Lu F."/>
            <person name="Nguyen T."/>
            <person name="Nusskern D.R."/>
            <person name="Pfannkoch C.M."/>
            <person name="Sitter C."/>
            <person name="Sutton G.G."/>
            <person name="Venter J.C."/>
            <person name="Wang Z."/>
            <person name="Woodage T."/>
            <person name="Zheng X.H."/>
            <person name="Zhong F."/>
        </authorList>
    </citation>
    <scope>NUCLEOTIDE SEQUENCE [LARGE SCALE GENOMIC DNA]</scope>
    <source>
        <strain evidence="2">BN</strain>
        <strain evidence="4">BN, Sprague-Dawley</strain>
    </source>
</reference>
<protein>
    <submittedName>
        <fullName evidence="3">RCG24170, isoform CRA_a</fullName>
    </submittedName>
</protein>
<feature type="region of interest" description="Disordered" evidence="1">
    <location>
        <begin position="1"/>
        <end position="56"/>
    </location>
</feature>
<reference evidence="3" key="2">
    <citation type="submission" date="2005-07" db="EMBL/GenBank/DDBJ databases">
        <authorList>
            <person name="Mural R.J."/>
            <person name="Li P.W."/>
            <person name="Adams M.D."/>
            <person name="Amanatides P.G."/>
            <person name="Baden-Tillson H."/>
            <person name="Barnstead M."/>
            <person name="Chin S.H."/>
            <person name="Dew I."/>
            <person name="Evans C.A."/>
            <person name="Ferriera S."/>
            <person name="Flanigan M."/>
            <person name="Fosler C."/>
            <person name="Glodek A."/>
            <person name="Gu Z."/>
            <person name="Holt R.A."/>
            <person name="Jennings D."/>
            <person name="Kraft C.L."/>
            <person name="Lu F."/>
            <person name="Nguyen T."/>
            <person name="Nusskern D.R."/>
            <person name="Pfannkoch C.M."/>
            <person name="Sitter C."/>
            <person name="Sutton G.G."/>
            <person name="Venter J.C."/>
            <person name="Wang Z."/>
            <person name="Woodage T."/>
            <person name="Zheng X.H."/>
            <person name="Zhong F."/>
        </authorList>
    </citation>
    <scope>NUCLEOTIDE SEQUENCE</scope>
    <source>
        <strain evidence="3">BN</strain>
    </source>
</reference>
<organism evidence="3 4">
    <name type="scientific">Rattus norvegicus</name>
    <name type="common">Rat</name>
    <dbReference type="NCBI Taxonomy" id="10116"/>
    <lineage>
        <taxon>Eukaryota</taxon>
        <taxon>Metazoa</taxon>
        <taxon>Chordata</taxon>
        <taxon>Craniata</taxon>
        <taxon>Vertebrata</taxon>
        <taxon>Euteleostomi</taxon>
        <taxon>Mammalia</taxon>
        <taxon>Eutheria</taxon>
        <taxon>Euarchontoglires</taxon>
        <taxon>Glires</taxon>
        <taxon>Rodentia</taxon>
        <taxon>Myomorpha</taxon>
        <taxon>Muroidea</taxon>
        <taxon>Muridae</taxon>
        <taxon>Murinae</taxon>
        <taxon>Rattus</taxon>
    </lineage>
</organism>
<evidence type="ECO:0000256" key="1">
    <source>
        <dbReference type="SAM" id="MobiDB-lite"/>
    </source>
</evidence>
<sequence length="56" mass="6198">MIDSLGPKALRSEPGQSSMRESGKGLFPNQAFQFQPCQRTPKAENAGFTEPETRDQ</sequence>
<evidence type="ECO:0000313" key="3">
    <source>
        <dbReference type="EMBL" id="EDL93880.1"/>
    </source>
</evidence>
<reference evidence="3" key="1">
    <citation type="journal article" date="2005" name="Genome Res.">
        <title>Gene and alternative splicing annotation with AIR.</title>
        <authorList>
            <person name="Florea L."/>
            <person name="Di Francesco V."/>
            <person name="Miller J."/>
            <person name="Turner R."/>
            <person name="Yao A."/>
            <person name="Harris M."/>
            <person name="Walenz B."/>
            <person name="Mobarry C."/>
            <person name="Merkulov G.V."/>
            <person name="Charlab R."/>
            <person name="Dew I."/>
            <person name="Deng Z."/>
            <person name="Istrail S."/>
            <person name="Li P."/>
            <person name="Sutton G."/>
        </authorList>
    </citation>
    <scope>NUCLEOTIDE SEQUENCE</scope>
    <source>
        <strain evidence="3">BN</strain>
    </source>
</reference>